<gene>
    <name evidence="2" type="ORF">KIPB_014870</name>
</gene>
<sequence>MEVLSASDMGTQVTAFLAFFCLVVSLICMCAYVVVGFFSILNYHSVLAPKMVILIAVYGSVAIFTHIYLNYIGWLSTGFYPMSVPFFGKLSYAPLSF</sequence>
<dbReference type="AlphaFoldDB" id="A0A9K3DC56"/>
<comment type="caution">
    <text evidence="2">The sequence shown here is derived from an EMBL/GenBank/DDBJ whole genome shotgun (WGS) entry which is preliminary data.</text>
</comment>
<evidence type="ECO:0000313" key="3">
    <source>
        <dbReference type="Proteomes" id="UP000265618"/>
    </source>
</evidence>
<reference evidence="2 3" key="1">
    <citation type="journal article" date="2018" name="PLoS ONE">
        <title>The draft genome of Kipferlia bialata reveals reductive genome evolution in fornicate parasites.</title>
        <authorList>
            <person name="Tanifuji G."/>
            <person name="Takabayashi S."/>
            <person name="Kume K."/>
            <person name="Takagi M."/>
            <person name="Nakayama T."/>
            <person name="Kamikawa R."/>
            <person name="Inagaki Y."/>
            <person name="Hashimoto T."/>
        </authorList>
    </citation>
    <scope>NUCLEOTIDE SEQUENCE [LARGE SCALE GENOMIC DNA]</scope>
    <source>
        <strain evidence="2">NY0173</strain>
    </source>
</reference>
<keyword evidence="3" id="KW-1185">Reference proteome</keyword>
<organism evidence="2 3">
    <name type="scientific">Kipferlia bialata</name>
    <dbReference type="NCBI Taxonomy" id="797122"/>
    <lineage>
        <taxon>Eukaryota</taxon>
        <taxon>Metamonada</taxon>
        <taxon>Carpediemonas-like organisms</taxon>
        <taxon>Kipferlia</taxon>
    </lineage>
</organism>
<dbReference type="Proteomes" id="UP000265618">
    <property type="component" value="Unassembled WGS sequence"/>
</dbReference>
<keyword evidence="1" id="KW-0472">Membrane</keyword>
<evidence type="ECO:0000256" key="1">
    <source>
        <dbReference type="SAM" id="Phobius"/>
    </source>
</evidence>
<keyword evidence="1" id="KW-0812">Transmembrane</keyword>
<feature type="transmembrane region" description="Helical" evidence="1">
    <location>
        <begin position="15"/>
        <end position="40"/>
    </location>
</feature>
<proteinExistence type="predicted"/>
<name>A0A9K3DC56_9EUKA</name>
<dbReference type="EMBL" id="BDIP01007931">
    <property type="protein sequence ID" value="GIQ91555.1"/>
    <property type="molecule type" value="Genomic_DNA"/>
</dbReference>
<evidence type="ECO:0000313" key="2">
    <source>
        <dbReference type="EMBL" id="GIQ91555.1"/>
    </source>
</evidence>
<protein>
    <submittedName>
        <fullName evidence="2">Uncharacterized protein</fullName>
    </submittedName>
</protein>
<feature type="transmembrane region" description="Helical" evidence="1">
    <location>
        <begin position="52"/>
        <end position="74"/>
    </location>
</feature>
<accession>A0A9K3DC56</accession>
<keyword evidence="1" id="KW-1133">Transmembrane helix</keyword>